<dbReference type="AlphaFoldDB" id="A0A4Z2IWA4"/>
<reference evidence="2 3" key="1">
    <citation type="submission" date="2019-03" db="EMBL/GenBank/DDBJ databases">
        <title>First draft genome of Liparis tanakae, snailfish: a comprehensive survey of snailfish specific genes.</title>
        <authorList>
            <person name="Kim W."/>
            <person name="Song I."/>
            <person name="Jeong J.-H."/>
            <person name="Kim D."/>
            <person name="Kim S."/>
            <person name="Ryu S."/>
            <person name="Song J.Y."/>
            <person name="Lee S.K."/>
        </authorList>
    </citation>
    <scope>NUCLEOTIDE SEQUENCE [LARGE SCALE GENOMIC DNA]</scope>
    <source>
        <tissue evidence="2">Muscle</tissue>
    </source>
</reference>
<evidence type="ECO:0000313" key="3">
    <source>
        <dbReference type="Proteomes" id="UP000314294"/>
    </source>
</evidence>
<sequence length="93" mass="9952">MKKPESNQSAVSGTPSPISSNRPSFPSPHRAVAVISCLNYQEATGSLDGATAQEVRAEIKDEPLQKEGGEARATLEEIFIASWTLSAHLPTEM</sequence>
<dbReference type="Proteomes" id="UP000314294">
    <property type="component" value="Unassembled WGS sequence"/>
</dbReference>
<protein>
    <submittedName>
        <fullName evidence="2">Uncharacterized protein</fullName>
    </submittedName>
</protein>
<accession>A0A4Z2IWA4</accession>
<feature type="compositionally biased region" description="Polar residues" evidence="1">
    <location>
        <begin position="1"/>
        <end position="24"/>
    </location>
</feature>
<organism evidence="2 3">
    <name type="scientific">Liparis tanakae</name>
    <name type="common">Tanaka's snailfish</name>
    <dbReference type="NCBI Taxonomy" id="230148"/>
    <lineage>
        <taxon>Eukaryota</taxon>
        <taxon>Metazoa</taxon>
        <taxon>Chordata</taxon>
        <taxon>Craniata</taxon>
        <taxon>Vertebrata</taxon>
        <taxon>Euteleostomi</taxon>
        <taxon>Actinopterygii</taxon>
        <taxon>Neopterygii</taxon>
        <taxon>Teleostei</taxon>
        <taxon>Neoteleostei</taxon>
        <taxon>Acanthomorphata</taxon>
        <taxon>Eupercaria</taxon>
        <taxon>Perciformes</taxon>
        <taxon>Cottioidei</taxon>
        <taxon>Cottales</taxon>
        <taxon>Liparidae</taxon>
        <taxon>Liparis</taxon>
    </lineage>
</organism>
<name>A0A4Z2IWA4_9TELE</name>
<gene>
    <name evidence="2" type="ORF">EYF80_007534</name>
</gene>
<evidence type="ECO:0000256" key="1">
    <source>
        <dbReference type="SAM" id="MobiDB-lite"/>
    </source>
</evidence>
<feature type="region of interest" description="Disordered" evidence="1">
    <location>
        <begin position="1"/>
        <end position="26"/>
    </location>
</feature>
<comment type="caution">
    <text evidence="2">The sequence shown here is derived from an EMBL/GenBank/DDBJ whole genome shotgun (WGS) entry which is preliminary data.</text>
</comment>
<proteinExistence type="predicted"/>
<dbReference type="EMBL" id="SRLO01000041">
    <property type="protein sequence ID" value="TNN82166.1"/>
    <property type="molecule type" value="Genomic_DNA"/>
</dbReference>
<evidence type="ECO:0000313" key="2">
    <source>
        <dbReference type="EMBL" id="TNN82166.1"/>
    </source>
</evidence>
<keyword evidence="3" id="KW-1185">Reference proteome</keyword>